<dbReference type="RefSeq" id="WP_096184287.1">
    <property type="nucleotide sequence ID" value="NZ_BDUF01000112.1"/>
</dbReference>
<keyword evidence="8" id="KW-0460">Magnesium</keyword>
<organism evidence="13 14">
    <name type="scientific">Effusibacillus lacus</name>
    <dbReference type="NCBI Taxonomy" id="1348429"/>
    <lineage>
        <taxon>Bacteria</taxon>
        <taxon>Bacillati</taxon>
        <taxon>Bacillota</taxon>
        <taxon>Bacilli</taxon>
        <taxon>Bacillales</taxon>
        <taxon>Alicyclobacillaceae</taxon>
        <taxon>Effusibacillus</taxon>
    </lineage>
</organism>
<feature type="domain" description="Nucleotidyl transferase" evidence="12">
    <location>
        <begin position="2"/>
        <end position="234"/>
    </location>
</feature>
<dbReference type="Gene3D" id="3.90.550.10">
    <property type="entry name" value="Spore Coat Polysaccharide Biosynthesis Protein SpsA, Chain A"/>
    <property type="match status" value="1"/>
</dbReference>
<dbReference type="InterPro" id="IPR005835">
    <property type="entry name" value="NTP_transferase_dom"/>
</dbReference>
<dbReference type="GO" id="GO:0008879">
    <property type="term" value="F:glucose-1-phosphate thymidylyltransferase activity"/>
    <property type="evidence" value="ECO:0007669"/>
    <property type="project" value="UniProtKB-EC"/>
</dbReference>
<evidence type="ECO:0000256" key="10">
    <source>
        <dbReference type="ARBA" id="ARBA00032598"/>
    </source>
</evidence>
<evidence type="ECO:0000256" key="11">
    <source>
        <dbReference type="ARBA" id="ARBA00049336"/>
    </source>
</evidence>
<evidence type="ECO:0000256" key="2">
    <source>
        <dbReference type="ARBA" id="ARBA00010480"/>
    </source>
</evidence>
<keyword evidence="7" id="KW-0479">Metal-binding</keyword>
<evidence type="ECO:0000256" key="7">
    <source>
        <dbReference type="ARBA" id="ARBA00022723"/>
    </source>
</evidence>
<evidence type="ECO:0000256" key="1">
    <source>
        <dbReference type="ARBA" id="ARBA00001946"/>
    </source>
</evidence>
<proteinExistence type="inferred from homology"/>
<protein>
    <recommendedName>
        <fullName evidence="4">Glucose-1-phosphate thymidylyltransferase</fullName>
        <ecNumber evidence="3">2.7.7.24</ecNumber>
    </recommendedName>
    <alternativeName>
        <fullName evidence="10">dTDP-glucose pyrophosphorylase</fullName>
    </alternativeName>
    <alternativeName>
        <fullName evidence="9">dTDP-glucose synthase</fullName>
    </alternativeName>
</protein>
<sequence length="247" mass="27461">MKGIILAGGKGTRLYPLTKITNKHLLPVGPFPMIYYPVLKLRQAGINDILIVTGKEDVGQFAQLLGNGSDFALNFTYRVQDKPGGIAEALFLGKNFVGNSPCTVILGDNLLEDDLTPFVQEFIKGNKKAKVLLKEVENPFGFGIAELKEQRIVAIEEKPLVPKSRYAVTGIYMYRPEVFEVIARLVPSTRGELEISDVNNYFIRTGELSHDILQGFWEDAGTLTAYYNVNELLQTANLFSNSLTRSL</sequence>
<dbReference type="GO" id="GO:0046872">
    <property type="term" value="F:metal ion binding"/>
    <property type="evidence" value="ECO:0007669"/>
    <property type="project" value="UniProtKB-KW"/>
</dbReference>
<keyword evidence="5" id="KW-0808">Transferase</keyword>
<comment type="caution">
    <text evidence="13">The sequence shown here is derived from an EMBL/GenBank/DDBJ whole genome shotgun (WGS) entry which is preliminary data.</text>
</comment>
<comment type="cofactor">
    <cofactor evidence="1">
        <name>Mg(2+)</name>
        <dbReference type="ChEBI" id="CHEBI:18420"/>
    </cofactor>
</comment>
<evidence type="ECO:0000256" key="8">
    <source>
        <dbReference type="ARBA" id="ARBA00022842"/>
    </source>
</evidence>
<dbReference type="InterPro" id="IPR005907">
    <property type="entry name" value="G1P_thy_trans_s"/>
</dbReference>
<dbReference type="Proteomes" id="UP000217785">
    <property type="component" value="Unassembled WGS sequence"/>
</dbReference>
<evidence type="ECO:0000256" key="3">
    <source>
        <dbReference type="ARBA" id="ARBA00012461"/>
    </source>
</evidence>
<dbReference type="PANTHER" id="PTHR43532:SF1">
    <property type="entry name" value="GLUCOSE-1-PHOSPHATE THYMIDYLYLTRANSFERASE 1"/>
    <property type="match status" value="1"/>
</dbReference>
<evidence type="ECO:0000256" key="5">
    <source>
        <dbReference type="ARBA" id="ARBA00022679"/>
    </source>
</evidence>
<evidence type="ECO:0000313" key="13">
    <source>
        <dbReference type="EMBL" id="GAX91973.1"/>
    </source>
</evidence>
<keyword evidence="13" id="KW-0167">Capsid protein</keyword>
<dbReference type="InterPro" id="IPR029044">
    <property type="entry name" value="Nucleotide-diphossugar_trans"/>
</dbReference>
<evidence type="ECO:0000313" key="14">
    <source>
        <dbReference type="Proteomes" id="UP000217785"/>
    </source>
</evidence>
<dbReference type="PANTHER" id="PTHR43532">
    <property type="entry name" value="GLUCOSE-1-PHOSPHATE THYMIDYLYLTRANSFERASE"/>
    <property type="match status" value="1"/>
</dbReference>
<reference evidence="14" key="1">
    <citation type="submission" date="2017-07" db="EMBL/GenBank/DDBJ databases">
        <title>Draft genome sequence of Effusibacillus lacus strain skLN1.</title>
        <authorList>
            <person name="Watanabe M."/>
            <person name="Kojima H."/>
            <person name="Fukui M."/>
        </authorList>
    </citation>
    <scope>NUCLEOTIDE SEQUENCE [LARGE SCALE GENOMIC DNA]</scope>
    <source>
        <strain evidence="14">skLN1</strain>
    </source>
</reference>
<dbReference type="SUPFAM" id="SSF53448">
    <property type="entry name" value="Nucleotide-diphospho-sugar transferases"/>
    <property type="match status" value="1"/>
</dbReference>
<name>A0A292YT80_9BACL</name>
<accession>A0A292YT80</accession>
<dbReference type="EMBL" id="BDUF01000112">
    <property type="protein sequence ID" value="GAX91973.1"/>
    <property type="molecule type" value="Genomic_DNA"/>
</dbReference>
<evidence type="ECO:0000256" key="6">
    <source>
        <dbReference type="ARBA" id="ARBA00022695"/>
    </source>
</evidence>
<dbReference type="AlphaFoldDB" id="A0A292YT80"/>
<dbReference type="OrthoDB" id="9803871at2"/>
<evidence type="ECO:0000256" key="9">
    <source>
        <dbReference type="ARBA" id="ARBA00032492"/>
    </source>
</evidence>
<keyword evidence="13" id="KW-0946">Virion</keyword>
<dbReference type="Pfam" id="PF00483">
    <property type="entry name" value="NTP_transferase"/>
    <property type="match status" value="1"/>
</dbReference>
<evidence type="ECO:0000256" key="4">
    <source>
        <dbReference type="ARBA" id="ARBA00017654"/>
    </source>
</evidence>
<keyword evidence="14" id="KW-1185">Reference proteome</keyword>
<keyword evidence="6" id="KW-0548">Nucleotidyltransferase</keyword>
<comment type="catalytic activity">
    <reaction evidence="11">
        <text>dTTP + alpha-D-glucose 1-phosphate + H(+) = dTDP-alpha-D-glucose + diphosphate</text>
        <dbReference type="Rhea" id="RHEA:15225"/>
        <dbReference type="ChEBI" id="CHEBI:15378"/>
        <dbReference type="ChEBI" id="CHEBI:33019"/>
        <dbReference type="ChEBI" id="CHEBI:37568"/>
        <dbReference type="ChEBI" id="CHEBI:57477"/>
        <dbReference type="ChEBI" id="CHEBI:58601"/>
        <dbReference type="EC" id="2.7.7.24"/>
    </reaction>
</comment>
<dbReference type="EC" id="2.7.7.24" evidence="3"/>
<gene>
    <name evidence="13" type="ORF">EFBL_3664</name>
</gene>
<comment type="similarity">
    <text evidence="2">Belongs to the glucose-1-phosphate thymidylyltransferase family.</text>
</comment>
<evidence type="ECO:0000259" key="12">
    <source>
        <dbReference type="Pfam" id="PF00483"/>
    </source>
</evidence>